<evidence type="ECO:0000256" key="1">
    <source>
        <dbReference type="SAM" id="Phobius"/>
    </source>
</evidence>
<keyword evidence="1" id="KW-0812">Transmembrane</keyword>
<evidence type="ECO:0000313" key="3">
    <source>
        <dbReference type="Proteomes" id="UP001372338"/>
    </source>
</evidence>
<dbReference type="Proteomes" id="UP001372338">
    <property type="component" value="Unassembled WGS sequence"/>
</dbReference>
<evidence type="ECO:0000313" key="2">
    <source>
        <dbReference type="EMBL" id="KAK7282515.1"/>
    </source>
</evidence>
<reference evidence="2 3" key="1">
    <citation type="submission" date="2024-01" db="EMBL/GenBank/DDBJ databases">
        <title>The genomes of 5 underutilized Papilionoideae crops provide insights into root nodulation and disease resistanc.</title>
        <authorList>
            <person name="Yuan L."/>
        </authorList>
    </citation>
    <scope>NUCLEOTIDE SEQUENCE [LARGE SCALE GENOMIC DNA]</scope>
    <source>
        <strain evidence="2">ZHUSHIDOU_FW_LH</strain>
        <tissue evidence="2">Leaf</tissue>
    </source>
</reference>
<keyword evidence="1" id="KW-0472">Membrane</keyword>
<protein>
    <submittedName>
        <fullName evidence="2">Uncharacterized protein</fullName>
    </submittedName>
</protein>
<gene>
    <name evidence="2" type="ORF">RIF29_11357</name>
</gene>
<feature type="transmembrane region" description="Helical" evidence="1">
    <location>
        <begin position="25"/>
        <end position="47"/>
    </location>
</feature>
<organism evidence="2 3">
    <name type="scientific">Crotalaria pallida</name>
    <name type="common">Smooth rattlebox</name>
    <name type="synonym">Crotalaria striata</name>
    <dbReference type="NCBI Taxonomy" id="3830"/>
    <lineage>
        <taxon>Eukaryota</taxon>
        <taxon>Viridiplantae</taxon>
        <taxon>Streptophyta</taxon>
        <taxon>Embryophyta</taxon>
        <taxon>Tracheophyta</taxon>
        <taxon>Spermatophyta</taxon>
        <taxon>Magnoliopsida</taxon>
        <taxon>eudicotyledons</taxon>
        <taxon>Gunneridae</taxon>
        <taxon>Pentapetalae</taxon>
        <taxon>rosids</taxon>
        <taxon>fabids</taxon>
        <taxon>Fabales</taxon>
        <taxon>Fabaceae</taxon>
        <taxon>Papilionoideae</taxon>
        <taxon>50 kb inversion clade</taxon>
        <taxon>genistoids sensu lato</taxon>
        <taxon>core genistoids</taxon>
        <taxon>Crotalarieae</taxon>
        <taxon>Crotalaria</taxon>
    </lineage>
</organism>
<comment type="caution">
    <text evidence="2">The sequence shown here is derived from an EMBL/GenBank/DDBJ whole genome shotgun (WGS) entry which is preliminary data.</text>
</comment>
<keyword evidence="1" id="KW-1133">Transmembrane helix</keyword>
<accession>A0AAN9P021</accession>
<sequence length="68" mass="8401">MWVFKSILLLVVGYCYSMDKELHLFIFFFIFFNILLPKDFCCNIHFAKRRKIDQLWKKRKKGFNNFVT</sequence>
<dbReference type="EMBL" id="JAYWIO010000002">
    <property type="protein sequence ID" value="KAK7282515.1"/>
    <property type="molecule type" value="Genomic_DNA"/>
</dbReference>
<proteinExistence type="predicted"/>
<name>A0AAN9P021_CROPI</name>
<keyword evidence="3" id="KW-1185">Reference proteome</keyword>
<dbReference type="AlphaFoldDB" id="A0AAN9P021"/>